<dbReference type="Gene3D" id="2.60.120.10">
    <property type="entry name" value="Jelly Rolls"/>
    <property type="match status" value="1"/>
</dbReference>
<gene>
    <name evidence="2" type="ORF">FB551_2575</name>
</gene>
<dbReference type="Proteomes" id="UP000316437">
    <property type="component" value="Unassembled WGS sequence"/>
</dbReference>
<dbReference type="AlphaFoldDB" id="A0A543EMQ8"/>
<feature type="domain" description="Sugar 3,4-ketoisomerase QdtA cupin" evidence="1">
    <location>
        <begin position="6"/>
        <end position="122"/>
    </location>
</feature>
<accession>A0A543EMQ8</accession>
<dbReference type="InterPro" id="IPR011051">
    <property type="entry name" value="RmlC_Cupin_sf"/>
</dbReference>
<comment type="caution">
    <text evidence="2">The sequence shown here is derived from an EMBL/GenBank/DDBJ whole genome shotgun (WGS) entry which is preliminary data.</text>
</comment>
<name>A0A543EMQ8_9FLAO</name>
<dbReference type="SUPFAM" id="SSF51182">
    <property type="entry name" value="RmlC-like cupins"/>
    <property type="match status" value="1"/>
</dbReference>
<protein>
    <submittedName>
        <fullName evidence="2">WxcM-like protein</fullName>
    </submittedName>
</protein>
<proteinExistence type="predicted"/>
<sequence length="140" mass="16135">MNRPEIIEGGKYADERGNLFFNNNYDASAIKRIYCIENNSIDYIRGWAGHKTEQRWFAAILGAFIIKLVKIDHWGNPSKDLQILTFELNAEKLHVLHMPAGYASTIQAKEKGSKLLVMVNYSLGEIDDDHRFPLDYFENI</sequence>
<evidence type="ECO:0000313" key="3">
    <source>
        <dbReference type="Proteomes" id="UP000316437"/>
    </source>
</evidence>
<reference evidence="2 3" key="1">
    <citation type="submission" date="2019-06" db="EMBL/GenBank/DDBJ databases">
        <title>Sorghum-associated microbial communities from plants grown in Nebraska, USA.</title>
        <authorList>
            <person name="Schachtman D."/>
        </authorList>
    </citation>
    <scope>NUCLEOTIDE SEQUENCE [LARGE SCALE GENOMIC DNA]</scope>
    <source>
        <strain evidence="2 3">110</strain>
    </source>
</reference>
<evidence type="ECO:0000259" key="1">
    <source>
        <dbReference type="Pfam" id="PF05523"/>
    </source>
</evidence>
<evidence type="ECO:0000313" key="2">
    <source>
        <dbReference type="EMBL" id="TQM22854.1"/>
    </source>
</evidence>
<dbReference type="InterPro" id="IPR008894">
    <property type="entry name" value="QdtA_cupin_dom"/>
</dbReference>
<dbReference type="EMBL" id="VFPD01000001">
    <property type="protein sequence ID" value="TQM22854.1"/>
    <property type="molecule type" value="Genomic_DNA"/>
</dbReference>
<keyword evidence="3" id="KW-1185">Reference proteome</keyword>
<organism evidence="2 3">
    <name type="scientific">Chryseobacterium aquifrigidense</name>
    <dbReference type="NCBI Taxonomy" id="558021"/>
    <lineage>
        <taxon>Bacteria</taxon>
        <taxon>Pseudomonadati</taxon>
        <taxon>Bacteroidota</taxon>
        <taxon>Flavobacteriia</taxon>
        <taxon>Flavobacteriales</taxon>
        <taxon>Weeksellaceae</taxon>
        <taxon>Chryseobacterium group</taxon>
        <taxon>Chryseobacterium</taxon>
    </lineage>
</organism>
<dbReference type="RefSeq" id="WP_047434551.1">
    <property type="nucleotide sequence ID" value="NZ_VFPD01000001.1"/>
</dbReference>
<dbReference type="InterPro" id="IPR014710">
    <property type="entry name" value="RmlC-like_jellyroll"/>
</dbReference>
<dbReference type="Pfam" id="PF05523">
    <property type="entry name" value="FdtA"/>
    <property type="match status" value="1"/>
</dbReference>